<reference evidence="2" key="1">
    <citation type="journal article" date="2019" name="Int. J. Syst. Evol. Microbiol.">
        <title>The Global Catalogue of Microorganisms (GCM) 10K type strain sequencing project: providing services to taxonomists for standard genome sequencing and annotation.</title>
        <authorList>
            <consortium name="The Broad Institute Genomics Platform"/>
            <consortium name="The Broad Institute Genome Sequencing Center for Infectious Disease"/>
            <person name="Wu L."/>
            <person name="Ma J."/>
        </authorList>
    </citation>
    <scope>NUCLEOTIDE SEQUENCE [LARGE SCALE GENOMIC DNA]</scope>
    <source>
        <strain evidence="2">CGMCC 1.8985</strain>
    </source>
</reference>
<proteinExistence type="predicted"/>
<organism evidence="1 2">
    <name type="scientific">Luteimonas terricola</name>
    <dbReference type="NCBI Taxonomy" id="645597"/>
    <lineage>
        <taxon>Bacteria</taxon>
        <taxon>Pseudomonadati</taxon>
        <taxon>Pseudomonadota</taxon>
        <taxon>Gammaproteobacteria</taxon>
        <taxon>Lysobacterales</taxon>
        <taxon>Lysobacteraceae</taxon>
        <taxon>Luteimonas</taxon>
    </lineage>
</organism>
<name>A0ABQ2EEC0_9GAMM</name>
<evidence type="ECO:0000313" key="1">
    <source>
        <dbReference type="EMBL" id="GGK08850.1"/>
    </source>
</evidence>
<evidence type="ECO:0000313" key="2">
    <source>
        <dbReference type="Proteomes" id="UP000599009"/>
    </source>
</evidence>
<accession>A0ABQ2EEC0</accession>
<dbReference type="EMBL" id="BMME01000001">
    <property type="protein sequence ID" value="GGK08850.1"/>
    <property type="molecule type" value="Genomic_DNA"/>
</dbReference>
<dbReference type="Proteomes" id="UP000599009">
    <property type="component" value="Unassembled WGS sequence"/>
</dbReference>
<keyword evidence="2" id="KW-1185">Reference proteome</keyword>
<gene>
    <name evidence="1" type="ORF">GCM10011394_17860</name>
</gene>
<protein>
    <submittedName>
        <fullName evidence="1">Uncharacterized protein</fullName>
    </submittedName>
</protein>
<sequence length="89" mass="9230">MPQMESKFASRKFILAAFVLLAALGLLIAGLIDQNTWSSFNTWVIGLYITGNVGAAYVADGTGYSSGGYPSGGYTRAGDAACAAKKVQS</sequence>
<comment type="caution">
    <text evidence="1">The sequence shown here is derived from an EMBL/GenBank/DDBJ whole genome shotgun (WGS) entry which is preliminary data.</text>
</comment>